<accession>A0A8T1SLB0</accession>
<reference evidence="1 2" key="1">
    <citation type="journal article" date="2020" name="G3 (Bethesda)">
        <title>Draft Genome of the Common Snapping Turtle, Chelydra serpentina, a Model for Phenotypic Plasticity in Reptiles.</title>
        <authorList>
            <person name="Das D."/>
            <person name="Singh S.K."/>
            <person name="Bierstedt J."/>
            <person name="Erickson A."/>
            <person name="Galli G.L.J."/>
            <person name="Crossley D.A. 2nd"/>
            <person name="Rhen T."/>
        </authorList>
    </citation>
    <scope>NUCLEOTIDE SEQUENCE [LARGE SCALE GENOMIC DNA]</scope>
    <source>
        <strain evidence="1">KW</strain>
    </source>
</reference>
<protein>
    <submittedName>
        <fullName evidence="1">Adenylate cyclase 10</fullName>
    </submittedName>
</protein>
<name>A0A8T1SLB0_CHESE</name>
<sequence length="94" mass="11153">ELLLYAGFSFKSFKECLEFIQHNEKNCILMSQNSIMLGLYSSLAIWFARLEQWGNFKEPFEKARRLLRRTSASFFSTSGFCRFLECEVLLLRKH</sequence>
<evidence type="ECO:0000313" key="1">
    <source>
        <dbReference type="EMBL" id="KAG6929638.1"/>
    </source>
</evidence>
<evidence type="ECO:0000313" key="2">
    <source>
        <dbReference type="Proteomes" id="UP000765507"/>
    </source>
</evidence>
<keyword evidence="2" id="KW-1185">Reference proteome</keyword>
<dbReference type="Proteomes" id="UP000765507">
    <property type="component" value="Unassembled WGS sequence"/>
</dbReference>
<dbReference type="AlphaFoldDB" id="A0A8T1SLB0"/>
<dbReference type="OrthoDB" id="194468at2759"/>
<feature type="non-terminal residue" evidence="1">
    <location>
        <position position="1"/>
    </location>
</feature>
<gene>
    <name evidence="1" type="ORF">G0U57_005099</name>
</gene>
<proteinExistence type="predicted"/>
<comment type="caution">
    <text evidence="1">The sequence shown here is derived from an EMBL/GenBank/DDBJ whole genome shotgun (WGS) entry which is preliminary data.</text>
</comment>
<feature type="non-terminal residue" evidence="1">
    <location>
        <position position="94"/>
    </location>
</feature>
<dbReference type="EMBL" id="JAHGAV010000169">
    <property type="protein sequence ID" value="KAG6929638.1"/>
    <property type="molecule type" value="Genomic_DNA"/>
</dbReference>
<organism evidence="1 2">
    <name type="scientific">Chelydra serpentina</name>
    <name type="common">Snapping turtle</name>
    <name type="synonym">Testudo serpentina</name>
    <dbReference type="NCBI Taxonomy" id="8475"/>
    <lineage>
        <taxon>Eukaryota</taxon>
        <taxon>Metazoa</taxon>
        <taxon>Chordata</taxon>
        <taxon>Craniata</taxon>
        <taxon>Vertebrata</taxon>
        <taxon>Euteleostomi</taxon>
        <taxon>Archelosauria</taxon>
        <taxon>Testudinata</taxon>
        <taxon>Testudines</taxon>
        <taxon>Cryptodira</taxon>
        <taxon>Durocryptodira</taxon>
        <taxon>Americhelydia</taxon>
        <taxon>Chelydroidea</taxon>
        <taxon>Chelydridae</taxon>
        <taxon>Chelydra</taxon>
    </lineage>
</organism>